<keyword evidence="3" id="KW-1185">Reference proteome</keyword>
<dbReference type="SUPFAM" id="SSF55729">
    <property type="entry name" value="Acyl-CoA N-acyltransferases (Nat)"/>
    <property type="match status" value="1"/>
</dbReference>
<dbReference type="InterPro" id="IPR016181">
    <property type="entry name" value="Acyl_CoA_acyltransferase"/>
</dbReference>
<dbReference type="PANTHER" id="PTHR43610">
    <property type="entry name" value="BLL6696 PROTEIN"/>
    <property type="match status" value="1"/>
</dbReference>
<dbReference type="EMBL" id="JABUBU010000017">
    <property type="protein sequence ID" value="MBY6368011.1"/>
    <property type="molecule type" value="Genomic_DNA"/>
</dbReference>
<dbReference type="Gene3D" id="3.40.630.30">
    <property type="match status" value="1"/>
</dbReference>
<dbReference type="Pfam" id="PF13302">
    <property type="entry name" value="Acetyltransf_3"/>
    <property type="match status" value="1"/>
</dbReference>
<evidence type="ECO:0000259" key="1">
    <source>
        <dbReference type="PROSITE" id="PS51186"/>
    </source>
</evidence>
<evidence type="ECO:0000313" key="2">
    <source>
        <dbReference type="EMBL" id="MBY6368011.1"/>
    </source>
</evidence>
<gene>
    <name evidence="2" type="ORF">HQ603_14750</name>
</gene>
<dbReference type="PROSITE" id="PS51186">
    <property type="entry name" value="GNAT"/>
    <property type="match status" value="1"/>
</dbReference>
<dbReference type="InterPro" id="IPR000182">
    <property type="entry name" value="GNAT_dom"/>
</dbReference>
<sequence>MSDWIEHETLRGTHVVLEPLTDGHVDDLVAAADDERIFRWTSAPIRTPDDAAAYIEAALADPTRQPFLQRTADGTPVGTTSYYLIDPAHRSLAIGYTWLSTTVQGTAVNPEAKVLLLDRAFSRGAVRVEWHTDEHNAQSRAAILGLGAQFEGLLRKHRQRSDGSWRTTALFAMTDDDWPDACIRLNEKVRNRFDRPRNGDRPTVPMP</sequence>
<protein>
    <submittedName>
        <fullName evidence="2">GNAT family N-acetyltransferase</fullName>
    </submittedName>
</protein>
<name>A0ABS7P6F8_9NOCA</name>
<dbReference type="PANTHER" id="PTHR43610:SF1">
    <property type="entry name" value="N-ACETYLTRANSFERASE DOMAIN-CONTAINING PROTEIN"/>
    <property type="match status" value="1"/>
</dbReference>
<reference evidence="2 3" key="1">
    <citation type="submission" date="2020-06" db="EMBL/GenBank/DDBJ databases">
        <title>Taxonomy, biology and ecology of Rhodococcus bacteria occurring in California pistachio and other woody hosts as revealed by genome sequence analyses.</title>
        <authorList>
            <person name="Gai Y."/>
            <person name="Riely B."/>
        </authorList>
    </citation>
    <scope>NUCLEOTIDE SEQUENCE [LARGE SCALE GENOMIC DNA]</scope>
    <source>
        <strain evidence="2 3">BP-281</strain>
    </source>
</reference>
<organism evidence="2 3">
    <name type="scientific">Rhodococcoides corynebacterioides</name>
    <dbReference type="NCBI Taxonomy" id="53972"/>
    <lineage>
        <taxon>Bacteria</taxon>
        <taxon>Bacillati</taxon>
        <taxon>Actinomycetota</taxon>
        <taxon>Actinomycetes</taxon>
        <taxon>Mycobacteriales</taxon>
        <taxon>Nocardiaceae</taxon>
        <taxon>Rhodococcoides</taxon>
    </lineage>
</organism>
<dbReference type="Proteomes" id="UP000825228">
    <property type="component" value="Unassembled WGS sequence"/>
</dbReference>
<feature type="domain" description="N-acetyltransferase" evidence="1">
    <location>
        <begin position="15"/>
        <end position="176"/>
    </location>
</feature>
<proteinExistence type="predicted"/>
<evidence type="ECO:0000313" key="3">
    <source>
        <dbReference type="Proteomes" id="UP000825228"/>
    </source>
</evidence>
<comment type="caution">
    <text evidence="2">The sequence shown here is derived from an EMBL/GenBank/DDBJ whole genome shotgun (WGS) entry which is preliminary data.</text>
</comment>
<dbReference type="RefSeq" id="WP_222685371.1">
    <property type="nucleotide sequence ID" value="NZ_JABUBT010000009.1"/>
</dbReference>
<accession>A0ABS7P6F8</accession>